<reference evidence="1" key="1">
    <citation type="journal article" date="2015" name="Nature">
        <title>Complex archaea that bridge the gap between prokaryotes and eukaryotes.</title>
        <authorList>
            <person name="Spang A."/>
            <person name="Saw J.H."/>
            <person name="Jorgensen S.L."/>
            <person name="Zaremba-Niedzwiedzka K."/>
            <person name="Martijn J."/>
            <person name="Lind A.E."/>
            <person name="van Eijk R."/>
            <person name="Schleper C."/>
            <person name="Guy L."/>
            <person name="Ettema T.J."/>
        </authorList>
    </citation>
    <scope>NUCLEOTIDE SEQUENCE</scope>
</reference>
<proteinExistence type="predicted"/>
<dbReference type="AlphaFoldDB" id="A0A0F9V6J1"/>
<comment type="caution">
    <text evidence="1">The sequence shown here is derived from an EMBL/GenBank/DDBJ whole genome shotgun (WGS) entry which is preliminary data.</text>
</comment>
<organism evidence="1">
    <name type="scientific">marine sediment metagenome</name>
    <dbReference type="NCBI Taxonomy" id="412755"/>
    <lineage>
        <taxon>unclassified sequences</taxon>
        <taxon>metagenomes</taxon>
        <taxon>ecological metagenomes</taxon>
    </lineage>
</organism>
<protein>
    <submittedName>
        <fullName evidence="1">Uncharacterized protein</fullName>
    </submittedName>
</protein>
<sequence length="100" mass="10331">MKPVISALTLALGLGAVAAPALASDVCMPAQELKASLVDWYGETPVEGQDDSAVQIWASDNTGTWSAVKTLSNGMACVTAQGQNWMAGMKTDQMVVASAE</sequence>
<accession>A0A0F9V6J1</accession>
<dbReference type="EMBL" id="LAZR01000045">
    <property type="protein sequence ID" value="KKN99614.1"/>
    <property type="molecule type" value="Genomic_DNA"/>
</dbReference>
<evidence type="ECO:0000313" key="1">
    <source>
        <dbReference type="EMBL" id="KKN99614.1"/>
    </source>
</evidence>
<name>A0A0F9V6J1_9ZZZZ</name>
<gene>
    <name evidence="1" type="ORF">LCGC14_0133600</name>
</gene>